<dbReference type="Pfam" id="PF13518">
    <property type="entry name" value="HTH_28"/>
    <property type="match status" value="2"/>
</dbReference>
<proteinExistence type="inferred from homology"/>
<accession>A0A2A5L9J7</accession>
<dbReference type="GO" id="GO:0043565">
    <property type="term" value="F:sequence-specific DNA binding"/>
    <property type="evidence" value="ECO:0007669"/>
    <property type="project" value="InterPro"/>
</dbReference>
<dbReference type="Proteomes" id="UP000234212">
    <property type="component" value="Unassembled WGS sequence"/>
</dbReference>
<dbReference type="Proteomes" id="UP000542889">
    <property type="component" value="Unassembled WGS sequence"/>
</dbReference>
<dbReference type="InterPro" id="IPR052057">
    <property type="entry name" value="IS150/IS1296_orfA-like"/>
</dbReference>
<comment type="similarity">
    <text evidence="1">Belongs to the IS150/IS1296 orfA family.</text>
</comment>
<protein>
    <submittedName>
        <fullName evidence="3">Helix-turn-helix domain-containing protein</fullName>
    </submittedName>
    <submittedName>
        <fullName evidence="4">Transposase</fullName>
    </submittedName>
</protein>
<dbReference type="InterPro" id="IPR036388">
    <property type="entry name" value="WH-like_DNA-bd_sf"/>
</dbReference>
<name>A0A0J6UZN8_LACRH</name>
<dbReference type="EMBL" id="JABXWP010000059">
    <property type="protein sequence ID" value="NVO89750.1"/>
    <property type="molecule type" value="Genomic_DNA"/>
</dbReference>
<dbReference type="PANTHER" id="PTHR33795:SF1">
    <property type="entry name" value="INSERTION ELEMENT IS150 PROTEIN INSJ"/>
    <property type="match status" value="1"/>
</dbReference>
<dbReference type="RefSeq" id="WP_005714157.1">
    <property type="nucleotide sequence ID" value="NZ_CP014201.1"/>
</dbReference>
<evidence type="ECO:0000313" key="4">
    <source>
        <dbReference type="EMBL" id="PLA55109.1"/>
    </source>
</evidence>
<dbReference type="InterPro" id="IPR009057">
    <property type="entry name" value="Homeodomain-like_sf"/>
</dbReference>
<dbReference type="AlphaFoldDB" id="A0A0J6UZN8"/>
<reference evidence="4 5" key="1">
    <citation type="submission" date="2017-12" db="EMBL/GenBank/DDBJ databases">
        <title>Phylogenetic diversity of female urinary microbiome.</title>
        <authorList>
            <person name="Thomas-White K."/>
            <person name="Wolfe A.J."/>
        </authorList>
    </citation>
    <scope>NUCLEOTIDE SEQUENCE [LARGE SCALE GENOMIC DNA]</scope>
    <source>
        <strain evidence="4 5">UMB0004</strain>
    </source>
</reference>
<evidence type="ECO:0000313" key="6">
    <source>
        <dbReference type="Proteomes" id="UP000542889"/>
    </source>
</evidence>
<dbReference type="eggNOG" id="COG2963">
    <property type="taxonomic scope" value="Bacteria"/>
</dbReference>
<feature type="domain" description="Insertion element IS150 protein InsJ-like helix-turn-helix" evidence="2">
    <location>
        <begin position="8"/>
        <end position="57"/>
    </location>
</feature>
<dbReference type="GeneID" id="69830983"/>
<feature type="domain" description="Insertion element IS150 protein InsJ-like helix-turn-helix" evidence="2">
    <location>
        <begin position="66"/>
        <end position="118"/>
    </location>
</feature>
<dbReference type="InterPro" id="IPR055247">
    <property type="entry name" value="InsJ-like_HTH"/>
</dbReference>
<dbReference type="SUPFAM" id="SSF46689">
    <property type="entry name" value="Homeodomain-like"/>
    <property type="match status" value="1"/>
</dbReference>
<dbReference type="InterPro" id="IPR010921">
    <property type="entry name" value="Trp_repressor/repl_initiator"/>
</dbReference>
<evidence type="ECO:0000313" key="3">
    <source>
        <dbReference type="EMBL" id="NVO89750.1"/>
    </source>
</evidence>
<evidence type="ECO:0000313" key="5">
    <source>
        <dbReference type="Proteomes" id="UP000234212"/>
    </source>
</evidence>
<sequence length="178" mass="20367">MTKYSSEFKAKVVQEYLSGRLSYKSLCTKYSIPSPKPVREWVKQAQVHGLESLQRKHTKTFYSLEQKLAVVDYYQTSGAGVVSAAAHFGINASQVAVWTKIFKTEGVAGLRPKPRGRRSTVKHKKPKQVKKLELSEKEAYQQEILKLRGELYHTRMERDFLKKLGAVSKNNLPPKKQQ</sequence>
<reference evidence="3 6" key="2">
    <citation type="submission" date="2020-06" db="EMBL/GenBank/DDBJ databases">
        <title>Lactobacillus rhamnosus QC,genome.</title>
        <authorList>
            <person name="Yi H."/>
            <person name="Jin M."/>
        </authorList>
    </citation>
    <scope>NUCLEOTIDE SEQUENCE [LARGE SCALE GENOMIC DNA]</scope>
    <source>
        <strain evidence="3 6">QC</strain>
    </source>
</reference>
<organism evidence="3 6">
    <name type="scientific">Lacticaseibacillus rhamnosus</name>
    <name type="common">Lactobacillus rhamnosus</name>
    <dbReference type="NCBI Taxonomy" id="47715"/>
    <lineage>
        <taxon>Bacteria</taxon>
        <taxon>Bacillati</taxon>
        <taxon>Bacillota</taxon>
        <taxon>Bacilli</taxon>
        <taxon>Lactobacillales</taxon>
        <taxon>Lactobacillaceae</taxon>
        <taxon>Lacticaseibacillus</taxon>
    </lineage>
</organism>
<dbReference type="Gene3D" id="1.10.10.10">
    <property type="entry name" value="Winged helix-like DNA-binding domain superfamily/Winged helix DNA-binding domain"/>
    <property type="match status" value="2"/>
</dbReference>
<dbReference type="PANTHER" id="PTHR33795">
    <property type="entry name" value="INSERTION ELEMENT IS150 PROTEIN INSJ"/>
    <property type="match status" value="1"/>
</dbReference>
<comment type="caution">
    <text evidence="3">The sequence shown here is derived from an EMBL/GenBank/DDBJ whole genome shotgun (WGS) entry which is preliminary data.</text>
</comment>
<evidence type="ECO:0000259" key="2">
    <source>
        <dbReference type="Pfam" id="PF13518"/>
    </source>
</evidence>
<evidence type="ECO:0000256" key="1">
    <source>
        <dbReference type="ARBA" id="ARBA00038232"/>
    </source>
</evidence>
<dbReference type="EMBL" id="PKJX01000015">
    <property type="protein sequence ID" value="PLA55109.1"/>
    <property type="molecule type" value="Genomic_DNA"/>
</dbReference>
<accession>A0A0J6UZN8</accession>
<dbReference type="SUPFAM" id="SSF48295">
    <property type="entry name" value="TrpR-like"/>
    <property type="match status" value="1"/>
</dbReference>
<gene>
    <name evidence="4" type="ORF">CYJ91_14325</name>
    <name evidence="3" type="ORF">HWN39_14945</name>
</gene>